<keyword evidence="7 11" id="KW-1133">Transmembrane helix</keyword>
<dbReference type="NCBIfam" id="TIGR02532">
    <property type="entry name" value="IV_pilin_GFxxxE"/>
    <property type="match status" value="1"/>
</dbReference>
<feature type="domain" description="General secretion pathway GspH" evidence="12">
    <location>
        <begin position="43"/>
        <end position="150"/>
    </location>
</feature>
<comment type="subcellular location">
    <subcellularLocation>
        <location evidence="1">Cell inner membrane</location>
        <topology evidence="1">Single-pass membrane protein</topology>
    </subcellularLocation>
</comment>
<feature type="transmembrane region" description="Helical" evidence="11">
    <location>
        <begin position="7"/>
        <end position="28"/>
    </location>
</feature>
<dbReference type="EMBL" id="LVJN01000014">
    <property type="protein sequence ID" value="OSM07340.1"/>
    <property type="molecule type" value="Genomic_DNA"/>
</dbReference>
<reference evidence="13 14" key="1">
    <citation type="journal article" date="2016" name="BMC Genomics">
        <title>Combined genomic and structural analyses of a cultured magnetotactic bacterium reveals its niche adaptation to a dynamic environment.</title>
        <authorList>
            <person name="Araujo A.C."/>
            <person name="Morillo V."/>
            <person name="Cypriano J."/>
            <person name="Teixeira L.C."/>
            <person name="Leao P."/>
            <person name="Lyra S."/>
            <person name="Almeida L.G."/>
            <person name="Bazylinski D.A."/>
            <person name="Vasconcellos A.T."/>
            <person name="Abreu F."/>
            <person name="Lins U."/>
        </authorList>
    </citation>
    <scope>NUCLEOTIDE SEQUENCE [LARGE SCALE GENOMIC DNA]</scope>
    <source>
        <strain evidence="13 14">IT-1</strain>
    </source>
</reference>
<accession>A0A1Y2KA19</accession>
<keyword evidence="3" id="KW-1003">Cell membrane</keyword>
<name>A0A1Y2KA19_9PROT</name>
<dbReference type="RefSeq" id="WP_085440353.1">
    <property type="nucleotide sequence ID" value="NZ_LVJN01000014.1"/>
</dbReference>
<dbReference type="Pfam" id="PF07963">
    <property type="entry name" value="N_methyl"/>
    <property type="match status" value="1"/>
</dbReference>
<comment type="caution">
    <text evidence="13">The sequence shown here is derived from an EMBL/GenBank/DDBJ whole genome shotgun (WGS) entry which is preliminary data.</text>
</comment>
<dbReference type="InterPro" id="IPR012902">
    <property type="entry name" value="N_methyl_site"/>
</dbReference>
<dbReference type="SUPFAM" id="SSF54523">
    <property type="entry name" value="Pili subunits"/>
    <property type="match status" value="1"/>
</dbReference>
<dbReference type="Proteomes" id="UP000194003">
    <property type="component" value="Unassembled WGS sequence"/>
</dbReference>
<evidence type="ECO:0000256" key="1">
    <source>
        <dbReference type="ARBA" id="ARBA00004377"/>
    </source>
</evidence>
<dbReference type="Gene3D" id="3.30.700.10">
    <property type="entry name" value="Glycoprotein, Type 4 Pilin"/>
    <property type="match status" value="1"/>
</dbReference>
<protein>
    <recommendedName>
        <fullName evidence="2">Type II secretion system protein H</fullName>
    </recommendedName>
    <alternativeName>
        <fullName evidence="10">General secretion pathway protein H</fullName>
    </alternativeName>
</protein>
<dbReference type="AlphaFoldDB" id="A0A1Y2KA19"/>
<evidence type="ECO:0000256" key="8">
    <source>
        <dbReference type="ARBA" id="ARBA00023136"/>
    </source>
</evidence>
<evidence type="ECO:0000256" key="9">
    <source>
        <dbReference type="ARBA" id="ARBA00025772"/>
    </source>
</evidence>
<evidence type="ECO:0000313" key="14">
    <source>
        <dbReference type="Proteomes" id="UP000194003"/>
    </source>
</evidence>
<dbReference type="Pfam" id="PF12019">
    <property type="entry name" value="GspH"/>
    <property type="match status" value="1"/>
</dbReference>
<evidence type="ECO:0000259" key="12">
    <source>
        <dbReference type="Pfam" id="PF12019"/>
    </source>
</evidence>
<evidence type="ECO:0000256" key="5">
    <source>
        <dbReference type="ARBA" id="ARBA00022519"/>
    </source>
</evidence>
<dbReference type="PROSITE" id="PS00409">
    <property type="entry name" value="PROKAR_NTER_METHYL"/>
    <property type="match status" value="1"/>
</dbReference>
<comment type="similarity">
    <text evidence="9">Belongs to the GSP H family.</text>
</comment>
<keyword evidence="5" id="KW-0997">Cell inner membrane</keyword>
<proteinExistence type="inferred from homology"/>
<evidence type="ECO:0000256" key="7">
    <source>
        <dbReference type="ARBA" id="ARBA00022989"/>
    </source>
</evidence>
<keyword evidence="8 11" id="KW-0472">Membrane</keyword>
<dbReference type="InterPro" id="IPR022346">
    <property type="entry name" value="T2SS_GspH"/>
</dbReference>
<evidence type="ECO:0000256" key="6">
    <source>
        <dbReference type="ARBA" id="ARBA00022692"/>
    </source>
</evidence>
<keyword evidence="14" id="KW-1185">Reference proteome</keyword>
<keyword evidence="4" id="KW-0488">Methylation</keyword>
<evidence type="ECO:0000256" key="10">
    <source>
        <dbReference type="ARBA" id="ARBA00030775"/>
    </source>
</evidence>
<evidence type="ECO:0000313" key="13">
    <source>
        <dbReference type="EMBL" id="OSM07340.1"/>
    </source>
</evidence>
<evidence type="ECO:0000256" key="3">
    <source>
        <dbReference type="ARBA" id="ARBA00022475"/>
    </source>
</evidence>
<dbReference type="STRING" id="1434232.MAIT1_04441"/>
<evidence type="ECO:0000256" key="2">
    <source>
        <dbReference type="ARBA" id="ARBA00021549"/>
    </source>
</evidence>
<dbReference type="OrthoDB" id="8481584at2"/>
<gene>
    <name evidence="13" type="primary">gspH</name>
    <name evidence="13" type="ORF">MAIT1_04441</name>
</gene>
<sequence length="163" mass="17190">MSAIDRGFSLIELLVVMAIMSIALAVVAPRFSDRLTTSRLSNAARSCITMAQMARFAALKSEHLICLRLSQSGRALMVTEANAHDVCLPEAAQADGMPAPRTLPESVTAVFQPVGGQQGAARNQLRFWPDGSSDAGTMTLAAPGAEELVLVMSAPLGRLKLAP</sequence>
<evidence type="ECO:0000256" key="11">
    <source>
        <dbReference type="SAM" id="Phobius"/>
    </source>
</evidence>
<evidence type="ECO:0000256" key="4">
    <source>
        <dbReference type="ARBA" id="ARBA00022481"/>
    </source>
</evidence>
<organism evidence="13 14">
    <name type="scientific">Magnetofaba australis IT-1</name>
    <dbReference type="NCBI Taxonomy" id="1434232"/>
    <lineage>
        <taxon>Bacteria</taxon>
        <taxon>Pseudomonadati</taxon>
        <taxon>Pseudomonadota</taxon>
        <taxon>Magnetococcia</taxon>
        <taxon>Magnetococcales</taxon>
        <taxon>Magnetococcaceae</taxon>
        <taxon>Magnetofaba</taxon>
    </lineage>
</organism>
<dbReference type="InterPro" id="IPR045584">
    <property type="entry name" value="Pilin-like"/>
</dbReference>
<keyword evidence="6 11" id="KW-0812">Transmembrane</keyword>